<comment type="caution">
    <text evidence="9">The sequence shown here is derived from an EMBL/GenBank/DDBJ whole genome shotgun (WGS) entry which is preliminary data.</text>
</comment>
<keyword evidence="2 9" id="KW-0808">Transferase</keyword>
<proteinExistence type="predicted"/>
<protein>
    <submittedName>
        <fullName evidence="9">Molybdenum cofactor guanylyltransferase</fullName>
    </submittedName>
</protein>
<evidence type="ECO:0000256" key="1">
    <source>
        <dbReference type="ARBA" id="ARBA00022490"/>
    </source>
</evidence>
<keyword evidence="1" id="KW-0963">Cytoplasm</keyword>
<keyword evidence="6" id="KW-0342">GTP-binding</keyword>
<organism evidence="9 10">
    <name type="scientific">Sphingorhabdus pulchriflava</name>
    <dbReference type="NCBI Taxonomy" id="2292257"/>
    <lineage>
        <taxon>Bacteria</taxon>
        <taxon>Pseudomonadati</taxon>
        <taxon>Pseudomonadota</taxon>
        <taxon>Alphaproteobacteria</taxon>
        <taxon>Sphingomonadales</taxon>
        <taxon>Sphingomonadaceae</taxon>
        <taxon>Sphingorhabdus</taxon>
    </lineage>
</organism>
<name>A0A371B4R6_9SPHN</name>
<dbReference type="GO" id="GO:0006777">
    <property type="term" value="P:Mo-molybdopterin cofactor biosynthetic process"/>
    <property type="evidence" value="ECO:0007669"/>
    <property type="project" value="UniProtKB-KW"/>
</dbReference>
<accession>A0A371B4R6</accession>
<evidence type="ECO:0000256" key="4">
    <source>
        <dbReference type="ARBA" id="ARBA00022741"/>
    </source>
</evidence>
<evidence type="ECO:0000256" key="7">
    <source>
        <dbReference type="ARBA" id="ARBA00023150"/>
    </source>
</evidence>
<evidence type="ECO:0000256" key="6">
    <source>
        <dbReference type="ARBA" id="ARBA00023134"/>
    </source>
</evidence>
<evidence type="ECO:0000313" key="9">
    <source>
        <dbReference type="EMBL" id="RDV02492.1"/>
    </source>
</evidence>
<reference evidence="10" key="1">
    <citation type="submission" date="2018-08" db="EMBL/GenBank/DDBJ databases">
        <authorList>
            <person name="Kim S.-J."/>
            <person name="Jung G.-Y."/>
        </authorList>
    </citation>
    <scope>NUCLEOTIDE SEQUENCE [LARGE SCALE GENOMIC DNA]</scope>
    <source>
        <strain evidence="10">GY_G</strain>
    </source>
</reference>
<dbReference type="AlphaFoldDB" id="A0A371B4R6"/>
<gene>
    <name evidence="9" type="ORF">DXH95_10975</name>
</gene>
<dbReference type="GO" id="GO:0046872">
    <property type="term" value="F:metal ion binding"/>
    <property type="evidence" value="ECO:0007669"/>
    <property type="project" value="UniProtKB-KW"/>
</dbReference>
<dbReference type="Gene3D" id="3.90.550.10">
    <property type="entry name" value="Spore Coat Polysaccharide Biosynthesis Protein SpsA, Chain A"/>
    <property type="match status" value="1"/>
</dbReference>
<dbReference type="Proteomes" id="UP000263833">
    <property type="component" value="Unassembled WGS sequence"/>
</dbReference>
<dbReference type="InterPro" id="IPR013482">
    <property type="entry name" value="Molybde_CF_guanTrfase"/>
</dbReference>
<evidence type="ECO:0000313" key="10">
    <source>
        <dbReference type="Proteomes" id="UP000263833"/>
    </source>
</evidence>
<dbReference type="PANTHER" id="PTHR19136">
    <property type="entry name" value="MOLYBDENUM COFACTOR GUANYLYLTRANSFERASE"/>
    <property type="match status" value="1"/>
</dbReference>
<dbReference type="GO" id="GO:0016779">
    <property type="term" value="F:nucleotidyltransferase activity"/>
    <property type="evidence" value="ECO:0007669"/>
    <property type="project" value="UniProtKB-KW"/>
</dbReference>
<keyword evidence="5" id="KW-0460">Magnesium</keyword>
<evidence type="ECO:0000256" key="5">
    <source>
        <dbReference type="ARBA" id="ARBA00022842"/>
    </source>
</evidence>
<feature type="domain" description="MobA-like NTP transferase" evidence="8">
    <location>
        <begin position="5"/>
        <end position="143"/>
    </location>
</feature>
<dbReference type="GO" id="GO:0005525">
    <property type="term" value="F:GTP binding"/>
    <property type="evidence" value="ECO:0007669"/>
    <property type="project" value="UniProtKB-KW"/>
</dbReference>
<dbReference type="RefSeq" id="WP_115549598.1">
    <property type="nucleotide sequence ID" value="NZ_QRGP01000002.1"/>
</dbReference>
<evidence type="ECO:0000259" key="8">
    <source>
        <dbReference type="Pfam" id="PF12804"/>
    </source>
</evidence>
<dbReference type="InterPro" id="IPR029044">
    <property type="entry name" value="Nucleotide-diphossugar_trans"/>
</dbReference>
<keyword evidence="4" id="KW-0547">Nucleotide-binding</keyword>
<dbReference type="CDD" id="cd02503">
    <property type="entry name" value="MobA"/>
    <property type="match status" value="1"/>
</dbReference>
<keyword evidence="7" id="KW-0501">Molybdenum cofactor biosynthesis</keyword>
<sequence>MKLLGAILAGGQSRRFGSDKAEALYEGRALLDHVADVVRPQVTELVVAGREWPGLSKAADLPEAGIGPLGGLAGALDHAWRHDFDAVLSSGCDVIGIPADLAERLDAGPAIVADMPIVGLWPVSMREVLLDWLSDSANRSVYKFADHIGARRVELGTPLRNINRLDDLP</sequence>
<dbReference type="SUPFAM" id="SSF53448">
    <property type="entry name" value="Nucleotide-diphospho-sugar transferases"/>
    <property type="match status" value="1"/>
</dbReference>
<dbReference type="Pfam" id="PF12804">
    <property type="entry name" value="NTP_transf_3"/>
    <property type="match status" value="1"/>
</dbReference>
<dbReference type="OrthoDB" id="9788394at2"/>
<keyword evidence="9" id="KW-0548">Nucleotidyltransferase</keyword>
<dbReference type="InterPro" id="IPR025877">
    <property type="entry name" value="MobA-like_NTP_Trfase"/>
</dbReference>
<evidence type="ECO:0000256" key="3">
    <source>
        <dbReference type="ARBA" id="ARBA00022723"/>
    </source>
</evidence>
<evidence type="ECO:0000256" key="2">
    <source>
        <dbReference type="ARBA" id="ARBA00022679"/>
    </source>
</evidence>
<keyword evidence="10" id="KW-1185">Reference proteome</keyword>
<dbReference type="PANTHER" id="PTHR19136:SF81">
    <property type="entry name" value="MOLYBDENUM COFACTOR GUANYLYLTRANSFERASE"/>
    <property type="match status" value="1"/>
</dbReference>
<dbReference type="EMBL" id="QRGP01000002">
    <property type="protein sequence ID" value="RDV02492.1"/>
    <property type="molecule type" value="Genomic_DNA"/>
</dbReference>
<keyword evidence="3" id="KW-0479">Metal-binding</keyword>